<reference evidence="1 2" key="1">
    <citation type="submission" date="2017-05" db="EMBL/GenBank/DDBJ databases">
        <title>Isolation of Rhodococcus sp. S2-17 biodegrading of BP-3.</title>
        <authorList>
            <person name="Lee Y."/>
            <person name="Kim K.H."/>
            <person name="Chun B.H."/>
            <person name="Jung H.S."/>
            <person name="Jeon C.O."/>
        </authorList>
    </citation>
    <scope>NUCLEOTIDE SEQUENCE [LARGE SCALE GENOMIC DNA]</scope>
    <source>
        <strain evidence="1 2">S2-17</strain>
        <plasmid evidence="2">prb11</plasmid>
    </source>
</reference>
<dbReference type="Proteomes" id="UP000245711">
    <property type="component" value="Plasmid pRB11"/>
</dbReference>
<keyword evidence="2" id="KW-1185">Reference proteome</keyword>
<dbReference type="AlphaFoldDB" id="A0A2S2C863"/>
<organism evidence="1 2">
    <name type="scientific">Rhodococcus oxybenzonivorans</name>
    <dbReference type="NCBI Taxonomy" id="1990687"/>
    <lineage>
        <taxon>Bacteria</taxon>
        <taxon>Bacillati</taxon>
        <taxon>Actinomycetota</taxon>
        <taxon>Actinomycetes</taxon>
        <taxon>Mycobacteriales</taxon>
        <taxon>Nocardiaceae</taxon>
        <taxon>Rhodococcus</taxon>
    </lineage>
</organism>
<evidence type="ECO:0000313" key="1">
    <source>
        <dbReference type="EMBL" id="AWK77055.1"/>
    </source>
</evidence>
<dbReference type="OrthoDB" id="9804380at2"/>
<dbReference type="Gene3D" id="3.40.50.300">
    <property type="entry name" value="P-loop containing nucleotide triphosphate hydrolases"/>
    <property type="match status" value="1"/>
</dbReference>
<proteinExistence type="predicted"/>
<dbReference type="SUPFAM" id="SSF52540">
    <property type="entry name" value="P-loop containing nucleoside triphosphate hydrolases"/>
    <property type="match status" value="1"/>
</dbReference>
<dbReference type="InterPro" id="IPR051162">
    <property type="entry name" value="T4SS_component"/>
</dbReference>
<dbReference type="RefSeq" id="WP_109336453.1">
    <property type="nucleotide sequence ID" value="NZ_CP021357.1"/>
</dbReference>
<dbReference type="PANTHER" id="PTHR30121:SF6">
    <property type="entry name" value="SLR6007 PROTEIN"/>
    <property type="match status" value="1"/>
</dbReference>
<keyword evidence="1" id="KW-0614">Plasmid</keyword>
<geneLocation type="plasmid" evidence="2">
    <name>prb11</name>
</geneLocation>
<dbReference type="KEGG" id="roz:CBI38_37350"/>
<protein>
    <submittedName>
        <fullName evidence="1">ATP/GTP-binding protein</fullName>
    </submittedName>
</protein>
<dbReference type="InterPro" id="IPR027417">
    <property type="entry name" value="P-loop_NTPase"/>
</dbReference>
<dbReference type="PANTHER" id="PTHR30121">
    <property type="entry name" value="UNCHARACTERIZED PROTEIN YJGR-RELATED"/>
    <property type="match status" value="1"/>
</dbReference>
<sequence length="608" mass="66368">MLWKTVDAVTGDDLENIIGKWEFAELEALAEAIDNGAASAPFPLSPKARALKKWRKVNEERDDADEQIPDPSWRRAFRALPRRGFRDSYIRSDGGGAMETVLAPVEYQVSTMHACGLNPWMIGATAPTLGTPIGMHQITGDSASCDVLTWFAEGLITNPSAFVLSLPGLGKSSFIRKMFHGAVARNQCPIVAGDMKGEYVGATQAMGGQVITLGHGKGHLNPLSAGAMGAVLPRLEQHLTRLRRAEQTAAATGQPLSAIDPFTGRERVSAEHIESLIEETKLVVHSRQLQMITALIELIRQESIKDFESSLLSRALRELREGGEFSFVDPPLVKDLSKAIIAGSPRLRKVVFAQSEQHYIEIITRLVQSLEALLDGPLGDIFADHTSVPLDLDSTAICIDVSAISRGDKKLKAAVMLSCWSDAYGSMEAAHLLADAGLESQKYFLAILDELWQVLGAGAGMVNRIDELTRLNRSDGTGLLQITHTGRDLETLPTEVDVKIAKGFIERSGMVICGGLPSGELDRLSDVLEFTTAERSMITSWSRGAPMRRTRRGPRRNPPGLGKFMIKISKDNVPGIPVQTVFTQTEIELKLHDTNSRFTELFELEGVA</sequence>
<accession>A0A2S2C863</accession>
<gene>
    <name evidence="1" type="ORF">CBI38_37350</name>
</gene>
<dbReference type="EMBL" id="CP021357">
    <property type="protein sequence ID" value="AWK77055.1"/>
    <property type="molecule type" value="Genomic_DNA"/>
</dbReference>
<name>A0A2S2C863_9NOCA</name>
<evidence type="ECO:0000313" key="2">
    <source>
        <dbReference type="Proteomes" id="UP000245711"/>
    </source>
</evidence>